<dbReference type="AlphaFoldDB" id="A0A232F8T3"/>
<evidence type="ECO:0000256" key="1">
    <source>
        <dbReference type="SAM" id="SignalP"/>
    </source>
</evidence>
<feature type="signal peptide" evidence="1">
    <location>
        <begin position="1"/>
        <end position="21"/>
    </location>
</feature>
<dbReference type="EMBL" id="NNAY01000743">
    <property type="protein sequence ID" value="OXU26727.1"/>
    <property type="molecule type" value="Genomic_DNA"/>
</dbReference>
<feature type="chain" id="PRO_5013167136" evidence="1">
    <location>
        <begin position="22"/>
        <end position="83"/>
    </location>
</feature>
<reference evidence="2 3" key="1">
    <citation type="journal article" date="2017" name="Curr. Biol.">
        <title>The Evolution of Venom by Co-option of Single-Copy Genes.</title>
        <authorList>
            <person name="Martinson E.O."/>
            <person name="Mrinalini"/>
            <person name="Kelkar Y.D."/>
            <person name="Chang C.H."/>
            <person name="Werren J.H."/>
        </authorList>
    </citation>
    <scope>NUCLEOTIDE SEQUENCE [LARGE SCALE GENOMIC DNA]</scope>
    <source>
        <strain evidence="2 3">Alberta</strain>
        <tissue evidence="2">Whole body</tissue>
    </source>
</reference>
<sequence length="83" mass="9264">MSVTVNFLLVSYLLVWSGASAGPLWNLVHDLVQWNIAGIPTIHEKSTWNFDPDSGKQKRALYEQQNGRFGETAIARLGLGYES</sequence>
<evidence type="ECO:0000313" key="2">
    <source>
        <dbReference type="EMBL" id="OXU26727.1"/>
    </source>
</evidence>
<dbReference type="OrthoDB" id="7677333at2759"/>
<proteinExistence type="predicted"/>
<keyword evidence="1" id="KW-0732">Signal</keyword>
<evidence type="ECO:0000313" key="3">
    <source>
        <dbReference type="Proteomes" id="UP000215335"/>
    </source>
</evidence>
<comment type="caution">
    <text evidence="2">The sequence shown here is derived from an EMBL/GenBank/DDBJ whole genome shotgun (WGS) entry which is preliminary data.</text>
</comment>
<keyword evidence="3" id="KW-1185">Reference proteome</keyword>
<organism evidence="2 3">
    <name type="scientific">Trichomalopsis sarcophagae</name>
    <dbReference type="NCBI Taxonomy" id="543379"/>
    <lineage>
        <taxon>Eukaryota</taxon>
        <taxon>Metazoa</taxon>
        <taxon>Ecdysozoa</taxon>
        <taxon>Arthropoda</taxon>
        <taxon>Hexapoda</taxon>
        <taxon>Insecta</taxon>
        <taxon>Pterygota</taxon>
        <taxon>Neoptera</taxon>
        <taxon>Endopterygota</taxon>
        <taxon>Hymenoptera</taxon>
        <taxon>Apocrita</taxon>
        <taxon>Proctotrupomorpha</taxon>
        <taxon>Chalcidoidea</taxon>
        <taxon>Pteromalidae</taxon>
        <taxon>Pteromalinae</taxon>
        <taxon>Trichomalopsis</taxon>
    </lineage>
</organism>
<gene>
    <name evidence="2" type="ORF">TSAR_000384</name>
</gene>
<protein>
    <submittedName>
        <fullName evidence="2">Uncharacterized protein</fullName>
    </submittedName>
</protein>
<name>A0A232F8T3_9HYME</name>
<dbReference type="STRING" id="543379.A0A232F8T3"/>
<dbReference type="Proteomes" id="UP000215335">
    <property type="component" value="Unassembled WGS sequence"/>
</dbReference>
<dbReference type="PANTHER" id="PTHR39951">
    <property type="entry name" value="FI22632P1"/>
    <property type="match status" value="1"/>
</dbReference>
<dbReference type="PANTHER" id="PTHR39951:SF2">
    <property type="entry name" value="IP05660P"/>
    <property type="match status" value="1"/>
</dbReference>
<accession>A0A232F8T3</accession>